<accession>A0ABQ7FR49</accession>
<feature type="coiled-coil region" evidence="1">
    <location>
        <begin position="220"/>
        <end position="247"/>
    </location>
</feature>
<keyword evidence="3" id="KW-0472">Membrane</keyword>
<feature type="domain" description="DUF4349" evidence="5">
    <location>
        <begin position="105"/>
        <end position="314"/>
    </location>
</feature>
<dbReference type="Proteomes" id="UP000621266">
    <property type="component" value="Unassembled WGS sequence"/>
</dbReference>
<evidence type="ECO:0000256" key="1">
    <source>
        <dbReference type="SAM" id="Coils"/>
    </source>
</evidence>
<keyword evidence="4" id="KW-0732">Signal</keyword>
<dbReference type="EMBL" id="WHPN01000096">
    <property type="protein sequence ID" value="KAF4410286.1"/>
    <property type="molecule type" value="Genomic_DNA"/>
</dbReference>
<dbReference type="InterPro" id="IPR025645">
    <property type="entry name" value="DUF4349"/>
</dbReference>
<proteinExistence type="predicted"/>
<evidence type="ECO:0000256" key="4">
    <source>
        <dbReference type="SAM" id="SignalP"/>
    </source>
</evidence>
<evidence type="ECO:0000313" key="7">
    <source>
        <dbReference type="Proteomes" id="UP000621266"/>
    </source>
</evidence>
<gene>
    <name evidence="6" type="ORF">GCU69_04645</name>
</gene>
<feature type="region of interest" description="Disordered" evidence="2">
    <location>
        <begin position="328"/>
        <end position="374"/>
    </location>
</feature>
<comment type="caution">
    <text evidence="6">The sequence shown here is derived from an EMBL/GenBank/DDBJ whole genome shotgun (WGS) entry which is preliminary data.</text>
</comment>
<feature type="compositionally biased region" description="Basic and acidic residues" evidence="2">
    <location>
        <begin position="55"/>
        <end position="71"/>
    </location>
</feature>
<dbReference type="RefSeq" id="WP_098754163.1">
    <property type="nucleotide sequence ID" value="NZ_WHPN01000096.1"/>
</dbReference>
<feature type="region of interest" description="Disordered" evidence="2">
    <location>
        <begin position="39"/>
        <end position="97"/>
    </location>
</feature>
<keyword evidence="7" id="KW-1185">Reference proteome</keyword>
<keyword evidence="3" id="KW-0812">Transmembrane</keyword>
<feature type="compositionally biased region" description="Low complexity" evidence="2">
    <location>
        <begin position="351"/>
        <end position="368"/>
    </location>
</feature>
<feature type="compositionally biased region" description="Low complexity" evidence="2">
    <location>
        <begin position="39"/>
        <end position="50"/>
    </location>
</feature>
<reference evidence="6 7" key="1">
    <citation type="submission" date="2019-10" db="EMBL/GenBank/DDBJ databases">
        <title>Streptomyces tenebrisbrunneis sp.nov., an endogenous actinomycete isolated from of Lycium ruthenicum.</title>
        <authorList>
            <person name="Ma L."/>
        </authorList>
    </citation>
    <scope>NUCLEOTIDE SEQUENCE [LARGE SCALE GENOMIC DNA]</scope>
    <source>
        <strain evidence="6 7">TRM 66187</strain>
    </source>
</reference>
<feature type="signal peptide" evidence="4">
    <location>
        <begin position="1"/>
        <end position="24"/>
    </location>
</feature>
<dbReference type="Pfam" id="PF14257">
    <property type="entry name" value="DUF4349"/>
    <property type="match status" value="1"/>
</dbReference>
<feature type="transmembrane region" description="Helical" evidence="3">
    <location>
        <begin position="291"/>
        <end position="316"/>
    </location>
</feature>
<evidence type="ECO:0000256" key="3">
    <source>
        <dbReference type="SAM" id="Phobius"/>
    </source>
</evidence>
<keyword evidence="3" id="KW-1133">Transmembrane helix</keyword>
<evidence type="ECO:0000259" key="5">
    <source>
        <dbReference type="Pfam" id="PF14257"/>
    </source>
</evidence>
<evidence type="ECO:0000313" key="6">
    <source>
        <dbReference type="EMBL" id="KAF4410286.1"/>
    </source>
</evidence>
<sequence length="374" mass="39053">MHASTPRSAARSARLTRASTAASAALLVAALGLAGCSGSESSSGVSADRGVAAPERADGAEEGGARDKADDNNLAGGDDSAAGRQEAGGGAREDTRKAPVLAAEHVIRTATITVRVEDVPTAVGEARSAAENAGGYIGDETTDRDGSGHEQSRLVLRVPQQEYDEILEKLAGTGKLIERKVEAKDVTDQVVDVESRLKSQQASVNRVRELMEDATQLSDIVSLEGELSTRQAELEALKAQQASLEERTAMATVTLVLSETEVEKKEKEEDEASFLDALAGGWHAFVTVLRWIAVGLGATLPFLAALALLLVLWRALRRFVPARLRPAGAPGPYTLPGRDPVPARVPEQGEEPAGAPGTSGATSASGAPEESRKP</sequence>
<name>A0ABQ7FR49_9ACTN</name>
<protein>
    <submittedName>
        <fullName evidence="6">DUF4349 domain-containing protein</fullName>
    </submittedName>
</protein>
<organism evidence="6 7">
    <name type="scientific">Streptomyces lycii</name>
    <dbReference type="NCBI Taxonomy" id="2654337"/>
    <lineage>
        <taxon>Bacteria</taxon>
        <taxon>Bacillati</taxon>
        <taxon>Actinomycetota</taxon>
        <taxon>Actinomycetes</taxon>
        <taxon>Kitasatosporales</taxon>
        <taxon>Streptomycetaceae</taxon>
        <taxon>Streptomyces</taxon>
    </lineage>
</organism>
<feature type="chain" id="PRO_5047205233" evidence="4">
    <location>
        <begin position="25"/>
        <end position="374"/>
    </location>
</feature>
<evidence type="ECO:0000256" key="2">
    <source>
        <dbReference type="SAM" id="MobiDB-lite"/>
    </source>
</evidence>
<keyword evidence="1" id="KW-0175">Coiled coil</keyword>